<feature type="signal peptide" evidence="2">
    <location>
        <begin position="1"/>
        <end position="27"/>
    </location>
</feature>
<feature type="chain" id="PRO_5021430733" description="General secretion pathway protein N" evidence="2">
    <location>
        <begin position="28"/>
        <end position="236"/>
    </location>
</feature>
<comment type="caution">
    <text evidence="3">The sequence shown here is derived from an EMBL/GenBank/DDBJ whole genome shotgun (WGS) entry which is preliminary data.</text>
</comment>
<gene>
    <name evidence="3" type="ORF">CI1B_65990</name>
</gene>
<dbReference type="Proteomes" id="UP000328092">
    <property type="component" value="Unassembled WGS sequence"/>
</dbReference>
<proteinExistence type="predicted"/>
<keyword evidence="4" id="KW-1185">Reference proteome</keyword>
<evidence type="ECO:0000313" key="4">
    <source>
        <dbReference type="Proteomes" id="UP000328092"/>
    </source>
</evidence>
<organism evidence="3 4">
    <name type="scientific">Bradyrhizobium ivorense</name>
    <dbReference type="NCBI Taxonomy" id="2511166"/>
    <lineage>
        <taxon>Bacteria</taxon>
        <taxon>Pseudomonadati</taxon>
        <taxon>Pseudomonadota</taxon>
        <taxon>Alphaproteobacteria</taxon>
        <taxon>Hyphomicrobiales</taxon>
        <taxon>Nitrobacteraceae</taxon>
        <taxon>Bradyrhizobium</taxon>
    </lineage>
</organism>
<feature type="region of interest" description="Disordered" evidence="1">
    <location>
        <begin position="200"/>
        <end position="236"/>
    </location>
</feature>
<evidence type="ECO:0000256" key="1">
    <source>
        <dbReference type="SAM" id="MobiDB-lite"/>
    </source>
</evidence>
<evidence type="ECO:0000256" key="2">
    <source>
        <dbReference type="SAM" id="SignalP"/>
    </source>
</evidence>
<sequence length="236" mass="24200">MVKRPKLSVLVLLGATMSVGVGPQLWAATTSTIDVLPVERDGSDSVDVGGLKPLAEPVREPVKALPSGNPLWSVPLSALTATVGRPLFSASRRPPQGAVAGPPVEPVAAPAPVAAEPERPALALIGAVVGDNDAIAVFLDRTTQKTIRLRQGDTHAGWQLSAVQGREVTFERAGRSEVLALQRPEGAGMAPLGGPPLPPVAGLAVPQPQLVPGALDGSYAPFTPRSTPKNGESDGL</sequence>
<accession>A0A508TQV6</accession>
<dbReference type="RefSeq" id="WP_244626759.1">
    <property type="nucleotide sequence ID" value="NZ_CAADFC020000028.1"/>
</dbReference>
<evidence type="ECO:0000313" key="3">
    <source>
        <dbReference type="EMBL" id="VIO76691.1"/>
    </source>
</evidence>
<name>A0A508TQV6_9BRAD</name>
<reference evidence="3" key="1">
    <citation type="submission" date="2019-02" db="EMBL/GenBank/DDBJ databases">
        <authorList>
            <person name="Pothier F.J."/>
        </authorList>
    </citation>
    <scope>NUCLEOTIDE SEQUENCE</scope>
    <source>
        <strain evidence="3">CI-1B</strain>
    </source>
</reference>
<dbReference type="EMBL" id="CAADFC020000028">
    <property type="protein sequence ID" value="VIO76691.1"/>
    <property type="molecule type" value="Genomic_DNA"/>
</dbReference>
<keyword evidence="2" id="KW-0732">Signal</keyword>
<protein>
    <recommendedName>
        <fullName evidence="5">General secretion pathway protein N</fullName>
    </recommendedName>
</protein>
<evidence type="ECO:0008006" key="5">
    <source>
        <dbReference type="Google" id="ProtNLM"/>
    </source>
</evidence>
<dbReference type="AlphaFoldDB" id="A0A508TQV6"/>